<name>A0A0D1Z6L1_EXOME</name>
<dbReference type="InterPro" id="IPR021838">
    <property type="entry name" value="DUF3431"/>
</dbReference>
<dbReference type="PANTHER" id="PTHR37490">
    <property type="entry name" value="EXPRESSED PROTEIN"/>
    <property type="match status" value="1"/>
</dbReference>
<dbReference type="AlphaFoldDB" id="A0A0D1Z6L1"/>
<protein>
    <submittedName>
        <fullName evidence="1">Uncharacterized protein</fullName>
    </submittedName>
</protein>
<gene>
    <name evidence="1" type="ORF">PV10_06892</name>
</gene>
<dbReference type="Proteomes" id="UP000054302">
    <property type="component" value="Unassembled WGS sequence"/>
</dbReference>
<organism evidence="1 2">
    <name type="scientific">Exophiala mesophila</name>
    <name type="common">Black yeast-like fungus</name>
    <dbReference type="NCBI Taxonomy" id="212818"/>
    <lineage>
        <taxon>Eukaryota</taxon>
        <taxon>Fungi</taxon>
        <taxon>Dikarya</taxon>
        <taxon>Ascomycota</taxon>
        <taxon>Pezizomycotina</taxon>
        <taxon>Eurotiomycetes</taxon>
        <taxon>Chaetothyriomycetidae</taxon>
        <taxon>Chaetothyriales</taxon>
        <taxon>Herpotrichiellaceae</taxon>
        <taxon>Exophiala</taxon>
    </lineage>
</organism>
<evidence type="ECO:0000313" key="1">
    <source>
        <dbReference type="EMBL" id="KIV89499.1"/>
    </source>
</evidence>
<proteinExistence type="predicted"/>
<dbReference type="PANTHER" id="PTHR37490:SF3">
    <property type="entry name" value="DUF3431 DOMAIN CONTAINING PROTEIN"/>
    <property type="match status" value="1"/>
</dbReference>
<dbReference type="EMBL" id="KN847524">
    <property type="protein sequence ID" value="KIV89499.1"/>
    <property type="molecule type" value="Genomic_DNA"/>
</dbReference>
<dbReference type="HOGENOM" id="CLU_031559_3_0_1"/>
<keyword evidence="2" id="KW-1185">Reference proteome</keyword>
<dbReference type="RefSeq" id="XP_016221073.1">
    <property type="nucleotide sequence ID" value="XM_016371741.1"/>
</dbReference>
<reference evidence="1 2" key="1">
    <citation type="submission" date="2015-01" db="EMBL/GenBank/DDBJ databases">
        <title>The Genome Sequence of Exophiala mesophila CBS40295.</title>
        <authorList>
            <consortium name="The Broad Institute Genomics Platform"/>
            <person name="Cuomo C."/>
            <person name="de Hoog S."/>
            <person name="Gorbushina A."/>
            <person name="Stielow B."/>
            <person name="Teixiera M."/>
            <person name="Abouelleil A."/>
            <person name="Chapman S.B."/>
            <person name="Priest M."/>
            <person name="Young S.K."/>
            <person name="Wortman J."/>
            <person name="Nusbaum C."/>
            <person name="Birren B."/>
        </authorList>
    </citation>
    <scope>NUCLEOTIDE SEQUENCE [LARGE SCALE GENOMIC DNA]</scope>
    <source>
        <strain evidence="1 2">CBS 40295</strain>
    </source>
</reference>
<dbReference type="GeneID" id="27324737"/>
<dbReference type="Pfam" id="PF11913">
    <property type="entry name" value="DUF3431"/>
    <property type="match status" value="1"/>
</dbReference>
<evidence type="ECO:0000313" key="2">
    <source>
        <dbReference type="Proteomes" id="UP000054302"/>
    </source>
</evidence>
<sequence>MVRLIYSTLKLACLAFLVIIGLTSLLRLQLPSLTFGYKRYHHSPVPLSTESKRLVVASLKGDDTRWLGKRLPDWPVSLYVVNDPEAKFTVPLNKGRESMVYLTYIIDNYDNLPEISVFIHSLQYQWHNDDPNKDGATVISRLQLPYVREQGYVNMRCVWTLGCPEEINLDDPRSGHTTSLHFRHAFVELFPQRAANGTTPSVVGASCCAQFVVTASKIRELPKAEYERIREWLTKTPLPDDISGRILEYSWHMLFGRQDVHCPDARTCYCNVFGLCNLKNCNAGRCEGQYTLPKYASIPPGWKPLPMYRQW</sequence>
<dbReference type="OrthoDB" id="426718at2759"/>
<dbReference type="VEuPathDB" id="FungiDB:PV10_06892"/>
<accession>A0A0D1Z6L1</accession>
<dbReference type="OMA" id="YIYPFGA"/>